<keyword evidence="1" id="KW-0472">Membrane</keyword>
<feature type="domain" description="Mammalian cell entry C-terminal" evidence="3">
    <location>
        <begin position="116"/>
        <end position="299"/>
    </location>
</feature>
<dbReference type="NCBIfam" id="TIGR00996">
    <property type="entry name" value="Mtu_fam_mce"/>
    <property type="match status" value="1"/>
</dbReference>
<feature type="transmembrane region" description="Helical" evidence="1">
    <location>
        <begin position="12"/>
        <end position="30"/>
    </location>
</feature>
<dbReference type="Proteomes" id="UP000502035">
    <property type="component" value="Chromosome"/>
</dbReference>
<keyword evidence="1" id="KW-0812">Transmembrane</keyword>
<dbReference type="Pfam" id="PF11887">
    <property type="entry name" value="Mce4_CUP1"/>
    <property type="match status" value="1"/>
</dbReference>
<dbReference type="PANTHER" id="PTHR33371">
    <property type="entry name" value="INTERMEMBRANE PHOSPHOLIPID TRANSPORT SYSTEM BINDING PROTEIN MLAD-RELATED"/>
    <property type="match status" value="1"/>
</dbReference>
<dbReference type="GO" id="GO:0005576">
    <property type="term" value="C:extracellular region"/>
    <property type="evidence" value="ECO:0007669"/>
    <property type="project" value="TreeGrafter"/>
</dbReference>
<name>A0A6G7YL61_9ACTN</name>
<evidence type="ECO:0000313" key="4">
    <source>
        <dbReference type="EMBL" id="QIK77479.1"/>
    </source>
</evidence>
<dbReference type="InterPro" id="IPR024516">
    <property type="entry name" value="Mce_C"/>
</dbReference>
<keyword evidence="5" id="KW-1185">Reference proteome</keyword>
<gene>
    <name evidence="4" type="ORF">G7071_16095</name>
</gene>
<protein>
    <submittedName>
        <fullName evidence="4">MCE family protein</fullName>
    </submittedName>
</protein>
<dbReference type="Pfam" id="PF02470">
    <property type="entry name" value="MlaD"/>
    <property type="match status" value="1"/>
</dbReference>
<dbReference type="KEGG" id="npi:G7071_16095"/>
<evidence type="ECO:0000313" key="5">
    <source>
        <dbReference type="Proteomes" id="UP000502035"/>
    </source>
</evidence>
<feature type="domain" description="Mce/MlaD" evidence="2">
    <location>
        <begin position="38"/>
        <end position="109"/>
    </location>
</feature>
<evidence type="ECO:0000256" key="1">
    <source>
        <dbReference type="SAM" id="Phobius"/>
    </source>
</evidence>
<sequence length="327" mass="35717">MMARSDRQVLRLGTITMVGLLVVMAAAFNLQRFPGFKGQEFHAELIDASGLRVGSSVQVAGVKVGRVNDLRIKKDRIVVDFEVDDAVLGEETTAAVEVQNLLGEKFLNVASKGTGRMPEGSTIPLERTEVTFDIVGTLGQLTTTTERTQKQTLSKALNTLATTIDAAAPEVEGSFRGISRLSRTIASRDQEIGELLTSSARVTSLLDERKGDLVSIMRSSNLVFAEIRRRKQAIHDLLLNVRQLAEDLEGTVADNREQLKPTLDLIDDVLGHLEQREAKLKELLNNYGPYVNILGNIVGTGPWFDAYVPNITGVFSGEFVPGPREGS</sequence>
<dbReference type="InterPro" id="IPR003399">
    <property type="entry name" value="Mce/MlaD"/>
</dbReference>
<dbReference type="PRINTS" id="PR01782">
    <property type="entry name" value="MCEVIRFACTOR"/>
</dbReference>
<accession>A0A6G7YL61</accession>
<dbReference type="InterPro" id="IPR052336">
    <property type="entry name" value="MlaD_Phospholipid_Transporter"/>
</dbReference>
<organism evidence="4 5">
    <name type="scientific">Nocardioides piscis</name>
    <dbReference type="NCBI Taxonomy" id="2714938"/>
    <lineage>
        <taxon>Bacteria</taxon>
        <taxon>Bacillati</taxon>
        <taxon>Actinomycetota</taxon>
        <taxon>Actinomycetes</taxon>
        <taxon>Propionibacteriales</taxon>
        <taxon>Nocardioidaceae</taxon>
        <taxon>Nocardioides</taxon>
    </lineage>
</organism>
<dbReference type="AlphaFoldDB" id="A0A6G7YL61"/>
<dbReference type="EMBL" id="CP049866">
    <property type="protein sequence ID" value="QIK77479.1"/>
    <property type="molecule type" value="Genomic_DNA"/>
</dbReference>
<dbReference type="PANTHER" id="PTHR33371:SF18">
    <property type="entry name" value="MCE-FAMILY PROTEIN MCE3C"/>
    <property type="match status" value="1"/>
</dbReference>
<dbReference type="InterPro" id="IPR005693">
    <property type="entry name" value="Mce"/>
</dbReference>
<proteinExistence type="predicted"/>
<evidence type="ECO:0000259" key="3">
    <source>
        <dbReference type="Pfam" id="PF11887"/>
    </source>
</evidence>
<evidence type="ECO:0000259" key="2">
    <source>
        <dbReference type="Pfam" id="PF02470"/>
    </source>
</evidence>
<reference evidence="4 5" key="1">
    <citation type="submission" date="2020-03" db="EMBL/GenBank/DDBJ databases">
        <title>Nocardioides sp. nov., isolated from fish.</title>
        <authorList>
            <person name="Hyun D.-W."/>
            <person name="Bae J.-W."/>
        </authorList>
    </citation>
    <scope>NUCLEOTIDE SEQUENCE [LARGE SCALE GENOMIC DNA]</scope>
    <source>
        <strain evidence="4 5">HDW12A</strain>
    </source>
</reference>
<keyword evidence="1" id="KW-1133">Transmembrane helix</keyword>